<keyword evidence="6" id="KW-0812">Transmembrane</keyword>
<feature type="signal peptide" evidence="7">
    <location>
        <begin position="1"/>
        <end position="20"/>
    </location>
</feature>
<feature type="chain" id="PRO_5035792499" description="lysozyme" evidence="7">
    <location>
        <begin position="21"/>
        <end position="234"/>
    </location>
</feature>
<dbReference type="GO" id="GO:0003796">
    <property type="term" value="F:lysozyme activity"/>
    <property type="evidence" value="ECO:0007669"/>
    <property type="project" value="UniProtKB-EC"/>
</dbReference>
<evidence type="ECO:0000313" key="8">
    <source>
        <dbReference type="EMBL" id="KAF6214056.1"/>
    </source>
</evidence>
<evidence type="ECO:0000256" key="7">
    <source>
        <dbReference type="SAM" id="SignalP"/>
    </source>
</evidence>
<evidence type="ECO:0000256" key="3">
    <source>
        <dbReference type="ARBA" id="ARBA00022638"/>
    </source>
</evidence>
<keyword evidence="7" id="KW-0732">Signal</keyword>
<keyword evidence="5" id="KW-0378">Hydrolase</keyword>
<dbReference type="OrthoDB" id="17373at2759"/>
<evidence type="ECO:0000256" key="2">
    <source>
        <dbReference type="ARBA" id="ARBA00012732"/>
    </source>
</evidence>
<dbReference type="InterPro" id="IPR023346">
    <property type="entry name" value="Lysozyme-like_dom_sf"/>
</dbReference>
<dbReference type="EC" id="3.2.1.17" evidence="2"/>
<evidence type="ECO:0000256" key="5">
    <source>
        <dbReference type="ARBA" id="ARBA00023295"/>
    </source>
</evidence>
<dbReference type="Gene3D" id="1.10.530.10">
    <property type="match status" value="1"/>
</dbReference>
<keyword evidence="9" id="KW-1185">Reference proteome</keyword>
<organism evidence="8 9">
    <name type="scientific">Apolygus lucorum</name>
    <name type="common">Small green plant bug</name>
    <name type="synonym">Lygocoris lucorum</name>
    <dbReference type="NCBI Taxonomy" id="248454"/>
    <lineage>
        <taxon>Eukaryota</taxon>
        <taxon>Metazoa</taxon>
        <taxon>Ecdysozoa</taxon>
        <taxon>Arthropoda</taxon>
        <taxon>Hexapoda</taxon>
        <taxon>Insecta</taxon>
        <taxon>Pterygota</taxon>
        <taxon>Neoptera</taxon>
        <taxon>Paraneoptera</taxon>
        <taxon>Hemiptera</taxon>
        <taxon>Heteroptera</taxon>
        <taxon>Panheteroptera</taxon>
        <taxon>Cimicomorpha</taxon>
        <taxon>Miridae</taxon>
        <taxon>Mirini</taxon>
        <taxon>Apolygus</taxon>
    </lineage>
</organism>
<dbReference type="InterPro" id="IPR001916">
    <property type="entry name" value="Glyco_hydro_22"/>
</dbReference>
<dbReference type="Pfam" id="PF00062">
    <property type="entry name" value="Lys"/>
    <property type="match status" value="1"/>
</dbReference>
<keyword evidence="4" id="KW-1015">Disulfide bond</keyword>
<accession>A0A8S9Y150</accession>
<reference evidence="8" key="1">
    <citation type="journal article" date="2021" name="Mol. Ecol. Resour.">
        <title>Apolygus lucorum genome provides insights into omnivorousness and mesophyll feeding.</title>
        <authorList>
            <person name="Liu Y."/>
            <person name="Liu H."/>
            <person name="Wang H."/>
            <person name="Huang T."/>
            <person name="Liu B."/>
            <person name="Yang B."/>
            <person name="Yin L."/>
            <person name="Li B."/>
            <person name="Zhang Y."/>
            <person name="Zhang S."/>
            <person name="Jiang F."/>
            <person name="Zhang X."/>
            <person name="Ren Y."/>
            <person name="Wang B."/>
            <person name="Wang S."/>
            <person name="Lu Y."/>
            <person name="Wu K."/>
            <person name="Fan W."/>
            <person name="Wang G."/>
        </authorList>
    </citation>
    <scope>NUCLEOTIDE SEQUENCE</scope>
    <source>
        <strain evidence="8">12Hb</strain>
    </source>
</reference>
<proteinExistence type="predicted"/>
<dbReference type="SUPFAM" id="SSF53955">
    <property type="entry name" value="Lysozyme-like"/>
    <property type="match status" value="1"/>
</dbReference>
<dbReference type="PROSITE" id="PS51348">
    <property type="entry name" value="GLYCOSYL_HYDROL_F22_2"/>
    <property type="match status" value="1"/>
</dbReference>
<feature type="transmembrane region" description="Helical" evidence="6">
    <location>
        <begin position="201"/>
        <end position="221"/>
    </location>
</feature>
<dbReference type="SMART" id="SM00263">
    <property type="entry name" value="LYZ1"/>
    <property type="match status" value="1"/>
</dbReference>
<comment type="catalytic activity">
    <reaction evidence="1">
        <text>Hydrolysis of (1-&gt;4)-beta-linkages between N-acetylmuramic acid and N-acetyl-D-glucosamine residues in a peptidoglycan and between N-acetyl-D-glucosamine residues in chitodextrins.</text>
        <dbReference type="EC" id="3.2.1.17"/>
    </reaction>
</comment>
<comment type="caution">
    <text evidence="8">The sequence shown here is derived from an EMBL/GenBank/DDBJ whole genome shotgun (WGS) entry which is preliminary data.</text>
</comment>
<dbReference type="EMBL" id="WIXP02000003">
    <property type="protein sequence ID" value="KAF6214056.1"/>
    <property type="molecule type" value="Genomic_DNA"/>
</dbReference>
<dbReference type="PANTHER" id="PTHR11407:SF63">
    <property type="entry name" value="LYSOZYME C"/>
    <property type="match status" value="1"/>
</dbReference>
<dbReference type="GO" id="GO:0031640">
    <property type="term" value="P:killing of cells of another organism"/>
    <property type="evidence" value="ECO:0007669"/>
    <property type="project" value="UniProtKB-KW"/>
</dbReference>
<protein>
    <recommendedName>
        <fullName evidence="2">lysozyme</fullName>
        <ecNumber evidence="2">3.2.1.17</ecNumber>
    </recommendedName>
</protein>
<dbReference type="AlphaFoldDB" id="A0A8S9Y150"/>
<evidence type="ECO:0000256" key="1">
    <source>
        <dbReference type="ARBA" id="ARBA00000632"/>
    </source>
</evidence>
<keyword evidence="3" id="KW-0929">Antimicrobial</keyword>
<evidence type="ECO:0000313" key="9">
    <source>
        <dbReference type="Proteomes" id="UP000466442"/>
    </source>
</evidence>
<sequence>MRRATSIFVLVLLVPNCVDSRILTACELAHELGKPELNVSLWQIPTWVCIARHATGFDTSYDDGLRYGIFGVWGSHWCKECNLPCHKPMDDDLTDYIRCVVHKVFPAHEHHRDNGFEAWGHHYSKCHKPWKDLADIPCNLHHNKIGSNTTHVEIHHNGDSDYHYEDYTHVVDFTEDPPDNSSWTESEGNHRTHHHILPTDAGLLIFVLLCVLLTGAVIEGFRRSGLQVFSMCAR</sequence>
<evidence type="ECO:0000256" key="4">
    <source>
        <dbReference type="ARBA" id="ARBA00023157"/>
    </source>
</evidence>
<dbReference type="GO" id="GO:0042742">
    <property type="term" value="P:defense response to bacterium"/>
    <property type="evidence" value="ECO:0007669"/>
    <property type="project" value="UniProtKB-KW"/>
</dbReference>
<evidence type="ECO:0000256" key="6">
    <source>
        <dbReference type="SAM" id="Phobius"/>
    </source>
</evidence>
<keyword evidence="6" id="KW-1133">Transmembrane helix</keyword>
<keyword evidence="5" id="KW-0326">Glycosidase</keyword>
<keyword evidence="3" id="KW-0081">Bacteriolytic enzyme</keyword>
<dbReference type="PANTHER" id="PTHR11407">
    <property type="entry name" value="LYSOZYME C"/>
    <property type="match status" value="1"/>
</dbReference>
<gene>
    <name evidence="8" type="ORF">GE061_011787</name>
</gene>
<dbReference type="Proteomes" id="UP000466442">
    <property type="component" value="Unassembled WGS sequence"/>
</dbReference>
<name>A0A8S9Y150_APOLU</name>
<keyword evidence="6" id="KW-0472">Membrane</keyword>